<gene>
    <name evidence="9" type="ORF">Dda_3538</name>
</gene>
<dbReference type="Gene3D" id="3.40.309.10">
    <property type="entry name" value="Aldehyde Dehydrogenase, Chain A, domain 2"/>
    <property type="match status" value="1"/>
</dbReference>
<evidence type="ECO:0000256" key="1">
    <source>
        <dbReference type="ARBA" id="ARBA00009986"/>
    </source>
</evidence>
<keyword evidence="10" id="KW-1185">Reference proteome</keyword>
<evidence type="ECO:0000256" key="2">
    <source>
        <dbReference type="ARBA" id="ARBA00023002"/>
    </source>
</evidence>
<dbReference type="AlphaFoldDB" id="A0AAD6J2L8"/>
<evidence type="ECO:0000259" key="8">
    <source>
        <dbReference type="Pfam" id="PF00171"/>
    </source>
</evidence>
<sequence>MDPAWGVGHFGGVVGVWSRSSSSSSSSSSTSIYSSPTSSYKAMMAGMAAVTPSSIPVPTTSSIPTTSSTSVATTQFIPPPPVPTSAEEEYDSTSTTRKRKMALHPSTVLEWVQTASPTSAAIASLAIALSLWLVIAWSSESPDYEEFTVPLPLALEEGYVGKQLNAPSVKAEDNRIQCYAPATGRLLDVLTPASANDIDTAIAKAAEAQKQWARTTFKQRRKVLRTLQRYILKSQDIIARAACLDSGKTKIDAFFGEILVTAEKINWLLKHGENVLRPERRSVPFLMMYKTAEVRYEPMGVVAACVSWNYPFHNLLGPIVSSIFAGNGIIVKGSESTAWSNAFFLSIVSRALSACGHNPDLVAGICCWPEAADHLTSHPGISHVTFIGSRPVAKLVAKSAAATLPALCVELGGKDAAIILDDVTNIQPLSSVLVRGVFQSAGQNCIGIERIIVLPKIYDRLVEILESRIKGLRVGSILDNPEETDVGAMVSAAGFDKLEKLIEDAVQKGARLLVGGKRINHLKYPQGHYFSPTLLVDVTTNMNIANEEVFGPVCLVLKAQDVSHAIQIANSTEYGLGGAVFGKNKANLNRVANEMKCGMVAINDFAVFYLAQLPFGGVGGSGYGRFMGAEGLRSVCNMKSVCYDKYPGISTSIPPRVDYPIQDRSKAWDFCRGLVEFSVGMTLSSKIAGLWRLVKNS</sequence>
<proteinExistence type="inferred from homology"/>
<evidence type="ECO:0000256" key="3">
    <source>
        <dbReference type="ARBA" id="ARBA00024226"/>
    </source>
</evidence>
<evidence type="ECO:0000256" key="4">
    <source>
        <dbReference type="ARBA" id="ARBA00049194"/>
    </source>
</evidence>
<dbReference type="InterPro" id="IPR016160">
    <property type="entry name" value="Ald_DH_CS_CYS"/>
</dbReference>
<dbReference type="Gene3D" id="3.40.605.10">
    <property type="entry name" value="Aldehyde Dehydrogenase, Chain A, domain 1"/>
    <property type="match status" value="1"/>
</dbReference>
<evidence type="ECO:0000256" key="6">
    <source>
        <dbReference type="RuleBase" id="RU003345"/>
    </source>
</evidence>
<dbReference type="InterPro" id="IPR029510">
    <property type="entry name" value="Ald_DH_CS_GLU"/>
</dbReference>
<dbReference type="GO" id="GO:0004029">
    <property type="term" value="F:aldehyde dehydrogenase (NAD+) activity"/>
    <property type="evidence" value="ECO:0007669"/>
    <property type="project" value="UniProtKB-EC"/>
</dbReference>
<evidence type="ECO:0000313" key="9">
    <source>
        <dbReference type="EMBL" id="KAJ6260877.1"/>
    </source>
</evidence>
<dbReference type="PROSITE" id="PS00687">
    <property type="entry name" value="ALDEHYDE_DEHYDR_GLU"/>
    <property type="match status" value="1"/>
</dbReference>
<dbReference type="EMBL" id="JAQGDS010000004">
    <property type="protein sequence ID" value="KAJ6260877.1"/>
    <property type="molecule type" value="Genomic_DNA"/>
</dbReference>
<comment type="similarity">
    <text evidence="1 6">Belongs to the aldehyde dehydrogenase family.</text>
</comment>
<comment type="caution">
    <text evidence="9">The sequence shown here is derived from an EMBL/GenBank/DDBJ whole genome shotgun (WGS) entry which is preliminary data.</text>
</comment>
<dbReference type="Pfam" id="PF00171">
    <property type="entry name" value="Aldedh"/>
    <property type="match status" value="1"/>
</dbReference>
<organism evidence="9 10">
    <name type="scientific">Drechslerella dactyloides</name>
    <name type="common">Nematode-trapping fungus</name>
    <name type="synonym">Arthrobotrys dactyloides</name>
    <dbReference type="NCBI Taxonomy" id="74499"/>
    <lineage>
        <taxon>Eukaryota</taxon>
        <taxon>Fungi</taxon>
        <taxon>Dikarya</taxon>
        <taxon>Ascomycota</taxon>
        <taxon>Pezizomycotina</taxon>
        <taxon>Orbiliomycetes</taxon>
        <taxon>Orbiliales</taxon>
        <taxon>Orbiliaceae</taxon>
        <taxon>Drechslerella</taxon>
    </lineage>
</organism>
<feature type="compositionally biased region" description="Low complexity" evidence="7">
    <location>
        <begin position="59"/>
        <end position="74"/>
    </location>
</feature>
<dbReference type="SUPFAM" id="SSF53720">
    <property type="entry name" value="ALDH-like"/>
    <property type="match status" value="1"/>
</dbReference>
<keyword evidence="2 6" id="KW-0560">Oxidoreductase</keyword>
<reference evidence="9" key="1">
    <citation type="submission" date="2023-01" db="EMBL/GenBank/DDBJ databases">
        <title>The chitinases involved in constricting ring structure development in the nematode-trapping fungus Drechslerella dactyloides.</title>
        <authorList>
            <person name="Wang R."/>
            <person name="Zhang L."/>
            <person name="Tang P."/>
            <person name="Li S."/>
            <person name="Liang L."/>
        </authorList>
    </citation>
    <scope>NUCLEOTIDE SEQUENCE</scope>
    <source>
        <strain evidence="9">YMF1.00031</strain>
    </source>
</reference>
<feature type="region of interest" description="Disordered" evidence="7">
    <location>
        <begin position="59"/>
        <end position="99"/>
    </location>
</feature>
<dbReference type="InterPro" id="IPR016161">
    <property type="entry name" value="Ald_DH/histidinol_DH"/>
</dbReference>
<dbReference type="PROSITE" id="PS00070">
    <property type="entry name" value="ALDEHYDE_DEHYDR_CYS"/>
    <property type="match status" value="1"/>
</dbReference>
<feature type="active site" evidence="5">
    <location>
        <position position="410"/>
    </location>
</feature>
<comment type="catalytic activity">
    <reaction evidence="4">
        <text>an aldehyde + NAD(+) + H2O = a carboxylate + NADH + 2 H(+)</text>
        <dbReference type="Rhea" id="RHEA:16185"/>
        <dbReference type="ChEBI" id="CHEBI:15377"/>
        <dbReference type="ChEBI" id="CHEBI:15378"/>
        <dbReference type="ChEBI" id="CHEBI:17478"/>
        <dbReference type="ChEBI" id="CHEBI:29067"/>
        <dbReference type="ChEBI" id="CHEBI:57540"/>
        <dbReference type="ChEBI" id="CHEBI:57945"/>
        <dbReference type="EC" id="1.2.1.3"/>
    </reaction>
</comment>
<accession>A0AAD6J2L8</accession>
<dbReference type="InterPro" id="IPR016162">
    <property type="entry name" value="Ald_DH_N"/>
</dbReference>
<name>A0AAD6J2L8_DREDA</name>
<protein>
    <recommendedName>
        <fullName evidence="3">aldehyde dehydrogenase (NAD(+))</fullName>
        <ecNumber evidence="3">1.2.1.3</ecNumber>
    </recommendedName>
</protein>
<evidence type="ECO:0000313" key="10">
    <source>
        <dbReference type="Proteomes" id="UP001221413"/>
    </source>
</evidence>
<evidence type="ECO:0000256" key="5">
    <source>
        <dbReference type="PROSITE-ProRule" id="PRU10007"/>
    </source>
</evidence>
<dbReference type="InterPro" id="IPR015590">
    <property type="entry name" value="Aldehyde_DH_dom"/>
</dbReference>
<dbReference type="EC" id="1.2.1.3" evidence="3"/>
<feature type="domain" description="Aldehyde dehydrogenase" evidence="8">
    <location>
        <begin position="170"/>
        <end position="641"/>
    </location>
</feature>
<dbReference type="PANTHER" id="PTHR11699">
    <property type="entry name" value="ALDEHYDE DEHYDROGENASE-RELATED"/>
    <property type="match status" value="1"/>
</dbReference>
<dbReference type="CDD" id="cd07098">
    <property type="entry name" value="ALDH_F15-22"/>
    <property type="match status" value="1"/>
</dbReference>
<dbReference type="Proteomes" id="UP001221413">
    <property type="component" value="Unassembled WGS sequence"/>
</dbReference>
<evidence type="ECO:0000256" key="7">
    <source>
        <dbReference type="SAM" id="MobiDB-lite"/>
    </source>
</evidence>
<dbReference type="FunFam" id="3.40.309.10:FF:000024">
    <property type="entry name" value="Betaine aldehyde dehydrogenase"/>
    <property type="match status" value="1"/>
</dbReference>
<dbReference type="InterPro" id="IPR016163">
    <property type="entry name" value="Ald_DH_C"/>
</dbReference>